<dbReference type="EMBL" id="JBHRYQ010000001">
    <property type="protein sequence ID" value="MFC3810734.1"/>
    <property type="molecule type" value="Genomic_DNA"/>
</dbReference>
<feature type="domain" description="FAM234A/B beta-propeller" evidence="7">
    <location>
        <begin position="66"/>
        <end position="352"/>
    </location>
</feature>
<dbReference type="RefSeq" id="WP_379837107.1">
    <property type="nucleotide sequence ID" value="NZ_JBHRYQ010000001.1"/>
</dbReference>
<dbReference type="InterPro" id="IPR011047">
    <property type="entry name" value="Quinoprotein_ADH-like_sf"/>
</dbReference>
<dbReference type="PROSITE" id="PS51257">
    <property type="entry name" value="PROKAR_LIPOPROTEIN"/>
    <property type="match status" value="1"/>
</dbReference>
<feature type="chain" id="PRO_5045888094" evidence="6">
    <location>
        <begin position="23"/>
        <end position="491"/>
    </location>
</feature>
<dbReference type="SUPFAM" id="SSF50998">
    <property type="entry name" value="Quinoprotein alcohol dehydrogenase-like"/>
    <property type="match status" value="1"/>
</dbReference>
<keyword evidence="6" id="KW-0732">Signal</keyword>
<reference evidence="9" key="1">
    <citation type="journal article" date="2019" name="Int. J. Syst. Evol. Microbiol.">
        <title>The Global Catalogue of Microorganisms (GCM) 10K type strain sequencing project: providing services to taxonomists for standard genome sequencing and annotation.</title>
        <authorList>
            <consortium name="The Broad Institute Genomics Platform"/>
            <consortium name="The Broad Institute Genome Sequencing Center for Infectious Disease"/>
            <person name="Wu L."/>
            <person name="Ma J."/>
        </authorList>
    </citation>
    <scope>NUCLEOTIDE SEQUENCE [LARGE SCALE GENOMIC DNA]</scope>
    <source>
        <strain evidence="9">CECT 7956</strain>
    </source>
</reference>
<dbReference type="Proteomes" id="UP001595616">
    <property type="component" value="Unassembled WGS sequence"/>
</dbReference>
<dbReference type="Pfam" id="PF23727">
    <property type="entry name" value="Beta-prop_FAM234A_B"/>
    <property type="match status" value="1"/>
</dbReference>
<evidence type="ECO:0000256" key="5">
    <source>
        <dbReference type="ARBA" id="ARBA00025791"/>
    </source>
</evidence>
<comment type="similarity">
    <text evidence="5">Belongs to the FAM234 family.</text>
</comment>
<comment type="caution">
    <text evidence="8">The sequence shown here is derived from an EMBL/GenBank/DDBJ whole genome shotgun (WGS) entry which is preliminary data.</text>
</comment>
<dbReference type="InterPro" id="IPR045232">
    <property type="entry name" value="FAM234"/>
</dbReference>
<evidence type="ECO:0000256" key="4">
    <source>
        <dbReference type="ARBA" id="ARBA00023136"/>
    </source>
</evidence>
<evidence type="ECO:0000256" key="3">
    <source>
        <dbReference type="ARBA" id="ARBA00022989"/>
    </source>
</evidence>
<name>A0ABV7YU73_9BACT</name>
<dbReference type="SUPFAM" id="SSF69318">
    <property type="entry name" value="Integrin alpha N-terminal domain"/>
    <property type="match status" value="1"/>
</dbReference>
<evidence type="ECO:0000259" key="7">
    <source>
        <dbReference type="Pfam" id="PF23727"/>
    </source>
</evidence>
<dbReference type="InterPro" id="IPR055409">
    <property type="entry name" value="Beta-prop_FAM234A_B"/>
</dbReference>
<dbReference type="InterPro" id="IPR015943">
    <property type="entry name" value="WD40/YVTN_repeat-like_dom_sf"/>
</dbReference>
<keyword evidence="9" id="KW-1185">Reference proteome</keyword>
<evidence type="ECO:0000256" key="6">
    <source>
        <dbReference type="SAM" id="SignalP"/>
    </source>
</evidence>
<dbReference type="PANTHER" id="PTHR21419:SF30">
    <property type="entry name" value="IG-LIKE DOMAIN-CONTAINING PROTEIN"/>
    <property type="match status" value="1"/>
</dbReference>
<protein>
    <submittedName>
        <fullName evidence="8">PQQ-binding-like beta-propeller repeat protein</fullName>
    </submittedName>
</protein>
<keyword evidence="2" id="KW-0812">Transmembrane</keyword>
<accession>A0ABV7YU73</accession>
<evidence type="ECO:0000313" key="8">
    <source>
        <dbReference type="EMBL" id="MFC3810734.1"/>
    </source>
</evidence>
<organism evidence="8 9">
    <name type="scientific">Lacihabitans lacunae</name>
    <dbReference type="NCBI Taxonomy" id="1028214"/>
    <lineage>
        <taxon>Bacteria</taxon>
        <taxon>Pseudomonadati</taxon>
        <taxon>Bacteroidota</taxon>
        <taxon>Cytophagia</taxon>
        <taxon>Cytophagales</taxon>
        <taxon>Leadbetterellaceae</taxon>
        <taxon>Lacihabitans</taxon>
    </lineage>
</organism>
<dbReference type="PANTHER" id="PTHR21419">
    <property type="match status" value="1"/>
</dbReference>
<gene>
    <name evidence="8" type="ORF">ACFOOI_08715</name>
</gene>
<keyword evidence="3" id="KW-1133">Transmembrane helix</keyword>
<dbReference type="InterPro" id="IPR028994">
    <property type="entry name" value="Integrin_alpha_N"/>
</dbReference>
<proteinExistence type="inferred from homology"/>
<feature type="signal peptide" evidence="6">
    <location>
        <begin position="1"/>
        <end position="22"/>
    </location>
</feature>
<evidence type="ECO:0000256" key="2">
    <source>
        <dbReference type="ARBA" id="ARBA00022692"/>
    </source>
</evidence>
<evidence type="ECO:0000256" key="1">
    <source>
        <dbReference type="ARBA" id="ARBA00004167"/>
    </source>
</evidence>
<evidence type="ECO:0000313" key="9">
    <source>
        <dbReference type="Proteomes" id="UP001595616"/>
    </source>
</evidence>
<comment type="subcellular location">
    <subcellularLocation>
        <location evidence="1">Membrane</location>
        <topology evidence="1">Single-pass membrane protein</topology>
    </subcellularLocation>
</comment>
<sequence length="491" mass="53566">MKFKSILAVTLLASLFSCNSNKDWDIEIPEAISASSPVAVDLNDDGIKDIVMGAGGQEWAETQNGILALNGADGSVLWKAPARNQIVGTAVFADLNGDKTPDVIIGGRSAELQARNGKTGELLWEIYSKKGMFSARADGWFNFYNVQILPDQDQDGVSDILASNGGDAIIPPGMKDRPAGKLFIFSGKTGRIIANDEMPDKQETYFSPILLDDSNDPQFIFGSGGESKAGHLYLCKLSDLKNKNLAKSTILDSTINKGYVSPPILADFNSDGKKDIVVCTAEGKVKLIDGKSLKVVWEQSQEGTEMYAQAGIGHFYGNDKTLDVMVTFAKGTYPDYSSTERVLLDGKTGKVVKSFPDKYFTYSSPLVVDLDNNGTDEVIFNTVKDTLLNGKERSYYQLTVYDFANNTTQILDKKHIGGCFASTPWLGDLKNNGTLSLIYSGSPATSPFFPGNTTFERPELKLFVHKITLKDVNPKSVKLGQYMGLEGKSWY</sequence>
<keyword evidence="4" id="KW-0472">Membrane</keyword>
<dbReference type="Gene3D" id="2.130.10.10">
    <property type="entry name" value="YVTN repeat-like/Quinoprotein amine dehydrogenase"/>
    <property type="match status" value="1"/>
</dbReference>